<reference evidence="7" key="1">
    <citation type="submission" date="2010-07" db="EMBL/GenBank/DDBJ databases">
        <title>The genome sequence of Gaeumannomyces graminis var. tritici strain R3-111a-1.</title>
        <authorList>
            <consortium name="The Broad Institute Genome Sequencing Platform"/>
            <person name="Ma L.-J."/>
            <person name="Dead R."/>
            <person name="Young S."/>
            <person name="Zeng Q."/>
            <person name="Koehrsen M."/>
            <person name="Alvarado L."/>
            <person name="Berlin A."/>
            <person name="Chapman S.B."/>
            <person name="Chen Z."/>
            <person name="Freedman E."/>
            <person name="Gellesch M."/>
            <person name="Goldberg J."/>
            <person name="Griggs A."/>
            <person name="Gujja S."/>
            <person name="Heilman E.R."/>
            <person name="Heiman D."/>
            <person name="Hepburn T."/>
            <person name="Howarth C."/>
            <person name="Jen D."/>
            <person name="Larson L."/>
            <person name="Mehta T."/>
            <person name="Neiman D."/>
            <person name="Pearson M."/>
            <person name="Roberts A."/>
            <person name="Saif S."/>
            <person name="Shea T."/>
            <person name="Shenoy N."/>
            <person name="Sisk P."/>
            <person name="Stolte C."/>
            <person name="Sykes S."/>
            <person name="Walk T."/>
            <person name="White J."/>
            <person name="Yandava C."/>
            <person name="Haas B."/>
            <person name="Nusbaum C."/>
            <person name="Birren B."/>
        </authorList>
    </citation>
    <scope>NUCLEOTIDE SEQUENCE [LARGE SCALE GENOMIC DNA]</scope>
    <source>
        <strain evidence="7">R3-111a-1</strain>
    </source>
</reference>
<feature type="chain" id="PRO_5015095162" evidence="2">
    <location>
        <begin position="26"/>
        <end position="590"/>
    </location>
</feature>
<dbReference type="GeneID" id="20351398"/>
<dbReference type="SUPFAM" id="SSF56601">
    <property type="entry name" value="beta-lactamase/transpeptidase-like"/>
    <property type="match status" value="1"/>
</dbReference>
<gene>
    <name evidence="6" type="primary">20351398</name>
    <name evidence="5" type="ORF">GGTG_10940</name>
</gene>
<dbReference type="Proteomes" id="UP000006039">
    <property type="component" value="Unassembled WGS sequence"/>
</dbReference>
<dbReference type="PANTHER" id="PTHR22935">
    <property type="entry name" value="PENICILLIN-BINDING PROTEIN"/>
    <property type="match status" value="1"/>
</dbReference>
<reference evidence="5" key="3">
    <citation type="submission" date="2010-09" db="EMBL/GenBank/DDBJ databases">
        <title>Annotation of Gaeumannomyces graminis var. tritici R3-111a-1.</title>
        <authorList>
            <consortium name="The Broad Institute Genome Sequencing Platform"/>
            <person name="Ma L.-J."/>
            <person name="Dead R."/>
            <person name="Young S.K."/>
            <person name="Zeng Q."/>
            <person name="Gargeya S."/>
            <person name="Fitzgerald M."/>
            <person name="Haas B."/>
            <person name="Abouelleil A."/>
            <person name="Alvarado L."/>
            <person name="Arachchi H.M."/>
            <person name="Berlin A."/>
            <person name="Brown A."/>
            <person name="Chapman S.B."/>
            <person name="Chen Z."/>
            <person name="Dunbar C."/>
            <person name="Freedman E."/>
            <person name="Gearin G."/>
            <person name="Gellesch M."/>
            <person name="Goldberg J."/>
            <person name="Griggs A."/>
            <person name="Gujja S."/>
            <person name="Heiman D."/>
            <person name="Howarth C."/>
            <person name="Larson L."/>
            <person name="Lui A."/>
            <person name="MacDonald P.J.P."/>
            <person name="Mehta T."/>
            <person name="Montmayeur A."/>
            <person name="Murphy C."/>
            <person name="Neiman D."/>
            <person name="Pearson M."/>
            <person name="Priest M."/>
            <person name="Roberts A."/>
            <person name="Saif S."/>
            <person name="Shea T."/>
            <person name="Shenoy N."/>
            <person name="Sisk P."/>
            <person name="Stolte C."/>
            <person name="Sykes S."/>
            <person name="Yandava C."/>
            <person name="Wortman J."/>
            <person name="Nusbaum C."/>
            <person name="Birren B."/>
        </authorList>
    </citation>
    <scope>NUCLEOTIDE SEQUENCE</scope>
    <source>
        <strain evidence="5">R3-111a-1</strain>
    </source>
</reference>
<dbReference type="EnsemblFungi" id="EJT71686">
    <property type="protein sequence ID" value="EJT71686"/>
    <property type="gene ID" value="GGTG_10940"/>
</dbReference>
<evidence type="ECO:0000313" key="6">
    <source>
        <dbReference type="EnsemblFungi" id="EJT71686"/>
    </source>
</evidence>
<dbReference type="Pfam" id="PF00144">
    <property type="entry name" value="Beta-lactamase"/>
    <property type="match status" value="1"/>
</dbReference>
<dbReference type="eggNOG" id="ENOG502SJKK">
    <property type="taxonomic scope" value="Eukaryota"/>
</dbReference>
<dbReference type="PANTHER" id="PTHR22935:SF95">
    <property type="entry name" value="BETA-LACTAMASE-LIKE 1-RELATED"/>
    <property type="match status" value="1"/>
</dbReference>
<evidence type="ECO:0000256" key="2">
    <source>
        <dbReference type="SAM" id="SignalP"/>
    </source>
</evidence>
<dbReference type="InterPro" id="IPR001466">
    <property type="entry name" value="Beta-lactam-related"/>
</dbReference>
<reference evidence="5" key="2">
    <citation type="submission" date="2010-07" db="EMBL/GenBank/DDBJ databases">
        <authorList>
            <consortium name="The Broad Institute Genome Sequencing Platform"/>
            <consortium name="Broad Institute Genome Sequencing Center for Infectious Disease"/>
            <person name="Ma L.-J."/>
            <person name="Dead R."/>
            <person name="Young S."/>
            <person name="Zeng Q."/>
            <person name="Koehrsen M."/>
            <person name="Alvarado L."/>
            <person name="Berlin A."/>
            <person name="Chapman S.B."/>
            <person name="Chen Z."/>
            <person name="Freedman E."/>
            <person name="Gellesch M."/>
            <person name="Goldberg J."/>
            <person name="Griggs A."/>
            <person name="Gujja S."/>
            <person name="Heilman E.R."/>
            <person name="Heiman D."/>
            <person name="Hepburn T."/>
            <person name="Howarth C."/>
            <person name="Jen D."/>
            <person name="Larson L."/>
            <person name="Mehta T."/>
            <person name="Neiman D."/>
            <person name="Pearson M."/>
            <person name="Roberts A."/>
            <person name="Saif S."/>
            <person name="Shea T."/>
            <person name="Shenoy N."/>
            <person name="Sisk P."/>
            <person name="Stolte C."/>
            <person name="Sykes S."/>
            <person name="Walk T."/>
            <person name="White J."/>
            <person name="Yandava C."/>
            <person name="Haas B."/>
            <person name="Nusbaum C."/>
            <person name="Birren B."/>
        </authorList>
    </citation>
    <scope>NUCLEOTIDE SEQUENCE</scope>
    <source>
        <strain evidence="5">R3-111a-1</strain>
    </source>
</reference>
<protein>
    <submittedName>
        <fullName evidence="5 6">Uncharacterized protein</fullName>
    </submittedName>
</protein>
<accession>J3PBR9</accession>
<dbReference type="RefSeq" id="XP_009227083.1">
    <property type="nucleotide sequence ID" value="XM_009228819.1"/>
</dbReference>
<evidence type="ECO:0000256" key="1">
    <source>
        <dbReference type="ARBA" id="ARBA00038473"/>
    </source>
</evidence>
<feature type="domain" description="Beta-lactamase-related" evidence="3">
    <location>
        <begin position="103"/>
        <end position="411"/>
    </location>
</feature>
<dbReference type="AlphaFoldDB" id="J3PBR9"/>
<reference evidence="6" key="4">
    <citation type="journal article" date="2015" name="G3 (Bethesda)">
        <title>Genome sequences of three phytopathogenic species of the Magnaporthaceae family of fungi.</title>
        <authorList>
            <person name="Okagaki L.H."/>
            <person name="Nunes C.C."/>
            <person name="Sailsbery J."/>
            <person name="Clay B."/>
            <person name="Brown D."/>
            <person name="John T."/>
            <person name="Oh Y."/>
            <person name="Young N."/>
            <person name="Fitzgerald M."/>
            <person name="Haas B.J."/>
            <person name="Zeng Q."/>
            <person name="Young S."/>
            <person name="Adiconis X."/>
            <person name="Fan L."/>
            <person name="Levin J.Z."/>
            <person name="Mitchell T.K."/>
            <person name="Okubara P.A."/>
            <person name="Farman M.L."/>
            <person name="Kohn L.M."/>
            <person name="Birren B."/>
            <person name="Ma L.-J."/>
            <person name="Dean R.A."/>
        </authorList>
    </citation>
    <scope>NUCLEOTIDE SEQUENCE</scope>
    <source>
        <strain evidence="6">R3-111a-1</strain>
    </source>
</reference>
<feature type="signal peptide" evidence="2">
    <location>
        <begin position="1"/>
        <end position="25"/>
    </location>
</feature>
<dbReference type="OrthoDB" id="10250282at2759"/>
<reference evidence="6" key="5">
    <citation type="submission" date="2018-04" db="UniProtKB">
        <authorList>
            <consortium name="EnsemblFungi"/>
        </authorList>
    </citation>
    <scope>IDENTIFICATION</scope>
    <source>
        <strain evidence="6">R3-111a-1</strain>
    </source>
</reference>
<evidence type="ECO:0000313" key="5">
    <source>
        <dbReference type="EMBL" id="EJT71686.1"/>
    </source>
</evidence>
<dbReference type="Pfam" id="PF26335">
    <property type="entry name" value="ARB_00930_C"/>
    <property type="match status" value="1"/>
</dbReference>
<dbReference type="EMBL" id="GL385400">
    <property type="protein sequence ID" value="EJT71686.1"/>
    <property type="molecule type" value="Genomic_DNA"/>
</dbReference>
<dbReference type="HOGENOM" id="CLU_019706_2_1_1"/>
<evidence type="ECO:0000313" key="7">
    <source>
        <dbReference type="Proteomes" id="UP000006039"/>
    </source>
</evidence>
<organism evidence="5">
    <name type="scientific">Gaeumannomyces tritici (strain R3-111a-1)</name>
    <name type="common">Wheat and barley take-all root rot fungus</name>
    <name type="synonym">Gaeumannomyces graminis var. tritici</name>
    <dbReference type="NCBI Taxonomy" id="644352"/>
    <lineage>
        <taxon>Eukaryota</taxon>
        <taxon>Fungi</taxon>
        <taxon>Dikarya</taxon>
        <taxon>Ascomycota</taxon>
        <taxon>Pezizomycotina</taxon>
        <taxon>Sordariomycetes</taxon>
        <taxon>Sordariomycetidae</taxon>
        <taxon>Magnaporthales</taxon>
        <taxon>Magnaporthaceae</taxon>
        <taxon>Gaeumannomyces</taxon>
    </lineage>
</organism>
<keyword evidence="7" id="KW-1185">Reference proteome</keyword>
<feature type="domain" description="Beta-lactamase-like ARB-00930-like C-terminal" evidence="4">
    <location>
        <begin position="436"/>
        <end position="590"/>
    </location>
</feature>
<sequence length="590" mass="63101">MLLRNPILQVAVVQLAGLLASPSQGHMAVHAGQDGHCPTFGAVLPAPKSPGKHEAVAAAKAGVKAFLDRLTADFNSSSLSVAVKSIHEPGNLFEYHYTPPNLDARGVQRVDGNSVYRIASVSKILPVMALLLLDGVRLEDPVTKYLPELNKLNEQPAEKDELTTVDWDDITLEALASHMAGISPEYDFDLVQFPSLNPETVGLPARSPEPLPGCSGFMGQRPCTAKDFYDHFGKAPPVYAPFNSPVYSNVAFGIIGFVVEKISGKSFADFTKEKILDPLGMNNTYATKPDDSLGAIPPGDTWWNGTLGFLLPTGNYYSSTTDLNVLLDGILTNKLLSPAKTRRWLKPLVSTSSTGAMVGAPWEIYRADNATADQRLIEVYTKSGGLTSYGSLVSLIPDYGLVMSILAAGREAMDPITVVGGTLVKAMLTGLEAAGKDEARPRFAGTYRDEATNSTLVLELNATDPTPGISAPVLISRGVDHLAVRLGIVLDGPAPDPATVPRARLRLYPAGLGNARREAWRGVIGGLTAEQEGAFNVLFPWPQTACQTWGLTGRPAWELQALDSFVFNLGADGAATSVELPAFKIKLNRV</sequence>
<dbReference type="VEuPathDB" id="FungiDB:GGTG_10940"/>
<comment type="similarity">
    <text evidence="1">Belongs to the beta-lactamase family.</text>
</comment>
<evidence type="ECO:0000259" key="3">
    <source>
        <dbReference type="Pfam" id="PF00144"/>
    </source>
</evidence>
<keyword evidence="2" id="KW-0732">Signal</keyword>
<dbReference type="Gene3D" id="3.40.710.10">
    <property type="entry name" value="DD-peptidase/beta-lactamase superfamily"/>
    <property type="match status" value="1"/>
</dbReference>
<dbReference type="STRING" id="644352.J3PBR9"/>
<dbReference type="InterPro" id="IPR058664">
    <property type="entry name" value="ARB_00930-like_C"/>
</dbReference>
<dbReference type="InterPro" id="IPR051478">
    <property type="entry name" value="Beta-lactamase-like_AB/R"/>
</dbReference>
<proteinExistence type="inferred from homology"/>
<name>J3PBR9_GAET3</name>
<dbReference type="InterPro" id="IPR012338">
    <property type="entry name" value="Beta-lactam/transpept-like"/>
</dbReference>
<evidence type="ECO:0000259" key="4">
    <source>
        <dbReference type="Pfam" id="PF26335"/>
    </source>
</evidence>